<name>A0A5C3PIS4_9APHY</name>
<dbReference type="InParanoid" id="A0A5C3PIS4"/>
<dbReference type="AlphaFoldDB" id="A0A5C3PIS4"/>
<evidence type="ECO:0000256" key="1">
    <source>
        <dbReference type="SAM" id="MobiDB-lite"/>
    </source>
</evidence>
<protein>
    <submittedName>
        <fullName evidence="2">Uncharacterized protein</fullName>
    </submittedName>
</protein>
<dbReference type="SUPFAM" id="SSF52317">
    <property type="entry name" value="Class I glutamine amidotransferase-like"/>
    <property type="match status" value="1"/>
</dbReference>
<keyword evidence="3" id="KW-1185">Reference proteome</keyword>
<organism evidence="2 3">
    <name type="scientific">Polyporus arcularius HHB13444</name>
    <dbReference type="NCBI Taxonomy" id="1314778"/>
    <lineage>
        <taxon>Eukaryota</taxon>
        <taxon>Fungi</taxon>
        <taxon>Dikarya</taxon>
        <taxon>Basidiomycota</taxon>
        <taxon>Agaricomycotina</taxon>
        <taxon>Agaricomycetes</taxon>
        <taxon>Polyporales</taxon>
        <taxon>Polyporaceae</taxon>
        <taxon>Polyporus</taxon>
    </lineage>
</organism>
<accession>A0A5C3PIS4</accession>
<dbReference type="Proteomes" id="UP000308197">
    <property type="component" value="Unassembled WGS sequence"/>
</dbReference>
<dbReference type="STRING" id="1314778.A0A5C3PIS4"/>
<dbReference type="InterPro" id="IPR029062">
    <property type="entry name" value="Class_I_gatase-like"/>
</dbReference>
<sequence>MSAEGSFRPSDRHPESTDATFASPTSKAHSIDPLSESLVCFENWWQEQGLLHHVELEANSRSPRPFASINDEELNSLNGIFTPANTPPFQTRSSVAYSITFTTNTGQPPRPVCASVHQVVRPDSRGIAYKGPVPNNVEPFLRQEQVEVLTGTDKVGYVTFDLEVVSGANPMAANALDNKFVEMLKAQ</sequence>
<proteinExistence type="predicted"/>
<reference evidence="2 3" key="1">
    <citation type="journal article" date="2019" name="Nat. Ecol. Evol.">
        <title>Megaphylogeny resolves global patterns of mushroom evolution.</title>
        <authorList>
            <person name="Varga T."/>
            <person name="Krizsan K."/>
            <person name="Foldi C."/>
            <person name="Dima B."/>
            <person name="Sanchez-Garcia M."/>
            <person name="Sanchez-Ramirez S."/>
            <person name="Szollosi G.J."/>
            <person name="Szarkandi J.G."/>
            <person name="Papp V."/>
            <person name="Albert L."/>
            <person name="Andreopoulos W."/>
            <person name="Angelini C."/>
            <person name="Antonin V."/>
            <person name="Barry K.W."/>
            <person name="Bougher N.L."/>
            <person name="Buchanan P."/>
            <person name="Buyck B."/>
            <person name="Bense V."/>
            <person name="Catcheside P."/>
            <person name="Chovatia M."/>
            <person name="Cooper J."/>
            <person name="Damon W."/>
            <person name="Desjardin D."/>
            <person name="Finy P."/>
            <person name="Geml J."/>
            <person name="Haridas S."/>
            <person name="Hughes K."/>
            <person name="Justo A."/>
            <person name="Karasinski D."/>
            <person name="Kautmanova I."/>
            <person name="Kiss B."/>
            <person name="Kocsube S."/>
            <person name="Kotiranta H."/>
            <person name="LaButti K.M."/>
            <person name="Lechner B.E."/>
            <person name="Liimatainen K."/>
            <person name="Lipzen A."/>
            <person name="Lukacs Z."/>
            <person name="Mihaltcheva S."/>
            <person name="Morgado L.N."/>
            <person name="Niskanen T."/>
            <person name="Noordeloos M.E."/>
            <person name="Ohm R.A."/>
            <person name="Ortiz-Santana B."/>
            <person name="Ovrebo C."/>
            <person name="Racz N."/>
            <person name="Riley R."/>
            <person name="Savchenko A."/>
            <person name="Shiryaev A."/>
            <person name="Soop K."/>
            <person name="Spirin V."/>
            <person name="Szebenyi C."/>
            <person name="Tomsovsky M."/>
            <person name="Tulloss R.E."/>
            <person name="Uehling J."/>
            <person name="Grigoriev I.V."/>
            <person name="Vagvolgyi C."/>
            <person name="Papp T."/>
            <person name="Martin F.M."/>
            <person name="Miettinen O."/>
            <person name="Hibbett D.S."/>
            <person name="Nagy L.G."/>
        </authorList>
    </citation>
    <scope>NUCLEOTIDE SEQUENCE [LARGE SCALE GENOMIC DNA]</scope>
    <source>
        <strain evidence="2 3">HHB13444</strain>
    </source>
</reference>
<feature type="compositionally biased region" description="Polar residues" evidence="1">
    <location>
        <begin position="17"/>
        <end position="28"/>
    </location>
</feature>
<evidence type="ECO:0000313" key="3">
    <source>
        <dbReference type="Proteomes" id="UP000308197"/>
    </source>
</evidence>
<evidence type="ECO:0000313" key="2">
    <source>
        <dbReference type="EMBL" id="TFK88228.1"/>
    </source>
</evidence>
<dbReference type="EMBL" id="ML211121">
    <property type="protein sequence ID" value="TFK88228.1"/>
    <property type="molecule type" value="Genomic_DNA"/>
</dbReference>
<feature type="region of interest" description="Disordered" evidence="1">
    <location>
        <begin position="1"/>
        <end position="28"/>
    </location>
</feature>
<gene>
    <name evidence="2" type="ORF">K466DRAFT_598819</name>
</gene>